<dbReference type="EMBL" id="CP113865">
    <property type="protein sequence ID" value="WAM33988.1"/>
    <property type="molecule type" value="Genomic_DNA"/>
</dbReference>
<evidence type="ECO:0000256" key="2">
    <source>
        <dbReference type="ARBA" id="ARBA00022448"/>
    </source>
</evidence>
<dbReference type="InterPro" id="IPR003439">
    <property type="entry name" value="ABC_transporter-like_ATP-bd"/>
</dbReference>
<dbReference type="InterPro" id="IPR027417">
    <property type="entry name" value="P-loop_NTPase"/>
</dbReference>
<evidence type="ECO:0000256" key="1">
    <source>
        <dbReference type="ARBA" id="ARBA00005417"/>
    </source>
</evidence>
<reference evidence="6" key="1">
    <citation type="submission" date="2022-12" db="EMBL/GenBank/DDBJ databases">
        <authorList>
            <person name="Bing R.G."/>
            <person name="Willard D.J."/>
            <person name="Manesh M.J.H."/>
            <person name="Laemthong T."/>
            <person name="Crosby J.R."/>
            <person name="Kelly R.M."/>
        </authorList>
    </citation>
    <scope>NUCLEOTIDE SEQUENCE</scope>
    <source>
        <strain evidence="6">DSM 8990</strain>
    </source>
</reference>
<dbReference type="InterPro" id="IPR050153">
    <property type="entry name" value="Metal_Ion_Import_ABC"/>
</dbReference>
<dbReference type="PROSITE" id="PS00211">
    <property type="entry name" value="ABC_TRANSPORTER_1"/>
    <property type="match status" value="1"/>
</dbReference>
<dbReference type="Gene3D" id="3.40.50.300">
    <property type="entry name" value="P-loop containing nucleotide triphosphate hydrolases"/>
    <property type="match status" value="1"/>
</dbReference>
<keyword evidence="7" id="KW-1185">Reference proteome</keyword>
<accession>A0ABY7BNI3</accession>
<evidence type="ECO:0000256" key="3">
    <source>
        <dbReference type="ARBA" id="ARBA00022741"/>
    </source>
</evidence>
<proteinExistence type="inferred from homology"/>
<gene>
    <name evidence="6" type="ORF">OTK00_000131</name>
</gene>
<dbReference type="Proteomes" id="UP001164909">
    <property type="component" value="Chromosome"/>
</dbReference>
<sequence length="254" mass="28313">MLKVDNLEFSFKDFQVLSGISFEAGRGSIVSILGNNGAGKSTLLRCIARLLKPESGAIFIDGRDANSFSHIQLSKTVAYVPQRYTANRITVYEAILLGRKPHFTGLVPSSEDLEKVEMALELFQLKHLAFRYLDEISGGELQKVVIARAFVQDPKVLLLDEPINNLDLKNQIEVLKILKMLSKQKGILVVVILHDLNLAIRFSDWFVFVKDGRIFASGSKEIITADVISRVYGIDVKVEKHGNEIFVVPEVSAI</sequence>
<dbReference type="SMART" id="SM00382">
    <property type="entry name" value="AAA"/>
    <property type="match status" value="1"/>
</dbReference>
<protein>
    <submittedName>
        <fullName evidence="6">ABC transporter ATP-binding protein</fullName>
    </submittedName>
</protein>
<comment type="similarity">
    <text evidence="1">Belongs to the ABC transporter superfamily.</text>
</comment>
<dbReference type="Pfam" id="PF00005">
    <property type="entry name" value="ABC_tran"/>
    <property type="match status" value="1"/>
</dbReference>
<evidence type="ECO:0000313" key="6">
    <source>
        <dbReference type="EMBL" id="WAM33988.1"/>
    </source>
</evidence>
<organism evidence="6 7">
    <name type="scientific">Caldicellulosiruptor morganii</name>
    <dbReference type="NCBI Taxonomy" id="1387555"/>
    <lineage>
        <taxon>Bacteria</taxon>
        <taxon>Bacillati</taxon>
        <taxon>Bacillota</taxon>
        <taxon>Bacillota incertae sedis</taxon>
        <taxon>Caldicellulosiruptorales</taxon>
        <taxon>Caldicellulosiruptoraceae</taxon>
        <taxon>Caldicellulosiruptor</taxon>
    </lineage>
</organism>
<dbReference type="InterPro" id="IPR003593">
    <property type="entry name" value="AAA+_ATPase"/>
</dbReference>
<dbReference type="SUPFAM" id="SSF52540">
    <property type="entry name" value="P-loop containing nucleoside triphosphate hydrolases"/>
    <property type="match status" value="1"/>
</dbReference>
<dbReference type="PANTHER" id="PTHR42734">
    <property type="entry name" value="METAL TRANSPORT SYSTEM ATP-BINDING PROTEIN TM_0124-RELATED"/>
    <property type="match status" value="1"/>
</dbReference>
<feature type="domain" description="ABC transporter" evidence="5">
    <location>
        <begin position="2"/>
        <end position="236"/>
    </location>
</feature>
<dbReference type="PROSITE" id="PS50893">
    <property type="entry name" value="ABC_TRANSPORTER_2"/>
    <property type="match status" value="1"/>
</dbReference>
<name>A0ABY7BNI3_9FIRM</name>
<dbReference type="PANTHER" id="PTHR42734:SF6">
    <property type="entry name" value="MOLYBDATE IMPORT ATP-BINDING PROTEIN MOLC"/>
    <property type="match status" value="1"/>
</dbReference>
<dbReference type="RefSeq" id="WP_045168509.1">
    <property type="nucleotide sequence ID" value="NZ_CP113865.1"/>
</dbReference>
<keyword evidence="2" id="KW-0813">Transport</keyword>
<evidence type="ECO:0000256" key="4">
    <source>
        <dbReference type="ARBA" id="ARBA00022840"/>
    </source>
</evidence>
<evidence type="ECO:0000313" key="7">
    <source>
        <dbReference type="Proteomes" id="UP001164909"/>
    </source>
</evidence>
<dbReference type="InterPro" id="IPR017871">
    <property type="entry name" value="ABC_transporter-like_CS"/>
</dbReference>
<evidence type="ECO:0000259" key="5">
    <source>
        <dbReference type="PROSITE" id="PS50893"/>
    </source>
</evidence>
<keyword evidence="3" id="KW-0547">Nucleotide-binding</keyword>
<dbReference type="CDD" id="cd03214">
    <property type="entry name" value="ABC_Iron-Siderophores_B12_Hemin"/>
    <property type="match status" value="1"/>
</dbReference>
<keyword evidence="4 6" id="KW-0067">ATP-binding</keyword>
<dbReference type="GO" id="GO:0005524">
    <property type="term" value="F:ATP binding"/>
    <property type="evidence" value="ECO:0007669"/>
    <property type="project" value="UniProtKB-KW"/>
</dbReference>